<evidence type="ECO:0000256" key="1">
    <source>
        <dbReference type="SAM" id="Phobius"/>
    </source>
</evidence>
<dbReference type="AlphaFoldDB" id="C5NXU7"/>
<name>C5NXU7_9BACL</name>
<gene>
    <name evidence="2" type="ORF">GEMHA0001_0279</name>
</gene>
<keyword evidence="3" id="KW-1185">Reference proteome</keyword>
<proteinExistence type="predicted"/>
<organism evidence="2 3">
    <name type="scientific">Gemella haemolysans ATCC 10379</name>
    <dbReference type="NCBI Taxonomy" id="546270"/>
    <lineage>
        <taxon>Bacteria</taxon>
        <taxon>Bacillati</taxon>
        <taxon>Bacillota</taxon>
        <taxon>Bacilli</taxon>
        <taxon>Bacillales</taxon>
        <taxon>Gemellaceae</taxon>
        <taxon>Gemella</taxon>
    </lineage>
</organism>
<sequence length="40" mass="4852">MYLRGRDMMKILLSILEIIMLLGIITNYKLLKKRKEKKKD</sequence>
<evidence type="ECO:0000313" key="2">
    <source>
        <dbReference type="EMBL" id="EER68141.1"/>
    </source>
</evidence>
<evidence type="ECO:0000313" key="3">
    <source>
        <dbReference type="Proteomes" id="UP000006004"/>
    </source>
</evidence>
<feature type="transmembrane region" description="Helical" evidence="1">
    <location>
        <begin position="12"/>
        <end position="31"/>
    </location>
</feature>
<protein>
    <submittedName>
        <fullName evidence="2">Uncharacterized protein</fullName>
    </submittedName>
</protein>
<reference evidence="2" key="2">
    <citation type="submission" date="2009-06" db="EMBL/GenBank/DDBJ databases">
        <authorList>
            <person name="Sebastian Y."/>
            <person name="Madupu R."/>
            <person name="Durkin A.S."/>
            <person name="Torralba M."/>
            <person name="Methe B."/>
            <person name="Sutton G.G."/>
            <person name="Strausberg R.L."/>
            <person name="Nelson K.E."/>
        </authorList>
    </citation>
    <scope>NUCLEOTIDE SEQUENCE [LARGE SCALE GENOMIC DNA]</scope>
    <source>
        <strain evidence="2">ATCC 10379</strain>
    </source>
</reference>
<keyword evidence="1" id="KW-0812">Transmembrane</keyword>
<accession>C5NXU7</accession>
<dbReference type="EMBL" id="ACDZ02000014">
    <property type="protein sequence ID" value="EER68141.1"/>
    <property type="molecule type" value="Genomic_DNA"/>
</dbReference>
<keyword evidence="1" id="KW-0472">Membrane</keyword>
<reference evidence="2" key="1">
    <citation type="submission" date="2009-01" db="EMBL/GenBank/DDBJ databases">
        <authorList>
            <person name="Fulton L."/>
            <person name="Clifton S."/>
            <person name="Chinwalla A.T."/>
            <person name="Mitreva M."/>
            <person name="Sodergren E."/>
            <person name="Weinstock G."/>
            <person name="Clifton S."/>
            <person name="Dooling D.J."/>
            <person name="Fulton B."/>
            <person name="Minx P."/>
            <person name="Pepin K.H."/>
            <person name="Johnson M."/>
            <person name="Bhonagiri V."/>
            <person name="Nash W.E."/>
            <person name="Mardis E.R."/>
            <person name="Wilson R.K."/>
        </authorList>
    </citation>
    <scope>NUCLEOTIDE SEQUENCE [LARGE SCALE GENOMIC DNA]</scope>
    <source>
        <strain evidence="2">ATCC 10379</strain>
    </source>
</reference>
<keyword evidence="1" id="KW-1133">Transmembrane helix</keyword>
<comment type="caution">
    <text evidence="2">The sequence shown here is derived from an EMBL/GenBank/DDBJ whole genome shotgun (WGS) entry which is preliminary data.</text>
</comment>
<dbReference type="Proteomes" id="UP000006004">
    <property type="component" value="Unassembled WGS sequence"/>
</dbReference>